<dbReference type="RefSeq" id="WP_093616180.1">
    <property type="nucleotide sequence ID" value="NZ_BOMT01000043.1"/>
</dbReference>
<dbReference type="InterPro" id="IPR000073">
    <property type="entry name" value="AB_hydrolase_1"/>
</dbReference>
<reference evidence="7 8" key="1">
    <citation type="submission" date="2016-10" db="EMBL/GenBank/DDBJ databases">
        <authorList>
            <person name="de Groot N.N."/>
        </authorList>
    </citation>
    <scope>NUCLEOTIDE SEQUENCE [LARGE SCALE GENOMIC DNA]</scope>
    <source>
        <strain evidence="7 8">DSM 43019</strain>
    </source>
</reference>
<protein>
    <submittedName>
        <fullName evidence="7">Alpha/beta hydrolase fold</fullName>
    </submittedName>
</protein>
<dbReference type="STRING" id="35752.SAMN05421541_107221"/>
<dbReference type="PANTHER" id="PTHR43248:SF30">
    <property type="entry name" value="AB HYDROLASE-1 DOMAIN-CONTAINING PROTEIN"/>
    <property type="match status" value="1"/>
</dbReference>
<dbReference type="PANTHER" id="PTHR43248">
    <property type="entry name" value="2-SUCCINYL-6-HYDROXY-2,4-CYCLOHEXADIENE-1-CARBOXYLATE SYNTHASE"/>
    <property type="match status" value="1"/>
</dbReference>
<dbReference type="InterPro" id="IPR029058">
    <property type="entry name" value="AB_hydrolase_fold"/>
</dbReference>
<dbReference type="Gene3D" id="3.40.50.1820">
    <property type="entry name" value="alpha/beta hydrolase"/>
    <property type="match status" value="1"/>
</dbReference>
<dbReference type="Proteomes" id="UP000199645">
    <property type="component" value="Unassembled WGS sequence"/>
</dbReference>
<keyword evidence="4" id="KW-0732">Signal</keyword>
<evidence type="ECO:0000259" key="5">
    <source>
        <dbReference type="Pfam" id="PF00561"/>
    </source>
</evidence>
<dbReference type="OrthoDB" id="4006962at2"/>
<keyword evidence="2 7" id="KW-0378">Hydrolase</keyword>
<feature type="region of interest" description="Disordered" evidence="3">
    <location>
        <begin position="487"/>
        <end position="512"/>
    </location>
</feature>
<dbReference type="EMBL" id="FONV01000007">
    <property type="protein sequence ID" value="SFF21483.1"/>
    <property type="molecule type" value="Genomic_DNA"/>
</dbReference>
<feature type="domain" description="Peptidase S33 tripeptidyl aminopeptidase-like C-terminal" evidence="6">
    <location>
        <begin position="391"/>
        <end position="483"/>
    </location>
</feature>
<keyword evidence="8" id="KW-1185">Reference proteome</keyword>
<evidence type="ECO:0000313" key="8">
    <source>
        <dbReference type="Proteomes" id="UP000199645"/>
    </source>
</evidence>
<dbReference type="GO" id="GO:0016787">
    <property type="term" value="F:hydrolase activity"/>
    <property type="evidence" value="ECO:0007669"/>
    <property type="project" value="UniProtKB-KW"/>
</dbReference>
<evidence type="ECO:0000256" key="3">
    <source>
        <dbReference type="SAM" id="MobiDB-lite"/>
    </source>
</evidence>
<gene>
    <name evidence="7" type="ORF">SAMN05421541_107221</name>
</gene>
<feature type="domain" description="AB hydrolase-1" evidence="5">
    <location>
        <begin position="91"/>
        <end position="270"/>
    </location>
</feature>
<accession>A0A1I2GWF6</accession>
<dbReference type="Pfam" id="PF00561">
    <property type="entry name" value="Abhydrolase_1"/>
    <property type="match status" value="1"/>
</dbReference>
<sequence length="512" mass="54987">MRRTTVRLAVPLMLLALLGPAVPGAAHAAPPAGSLADTIDWGPCAPEDEAPERVVCGELEVPVDWSRPGGSTVTLALAKLPASDPARRIGPLLINPGGPGGSGVNFAYGAAEAFSDVITDRFDVIGFDPRGQARSQVITCDSDALDAQGAVLYPHSAAEYATLRAANRALGRSCHDLSGPLVKFVDTASVARDMDAIRAAIGARKISYYGVSYGTMIGQQYAELFPGRIRALALDSNMDHSQSIADYQKWETLAMEDSFLQFASWCDRTPACALHEQGALAYFDDLYAKAEAGELVVDGITFLPEFLTQITFGYLYDPAGWFALADDLIDLGNGGGSETRRRGEPAPNGYLPVMCSDFHFDVGGYQRLRALEKAQNRLAPHTRLSPIAWTDLTSCQNWPYRVTNPPHRLHASPQLPPILLANSRYDVATPYQWGRSLAGQLPSATFLTYDGVGHGTYWLSPCAQAAIDTYLVDRRLPAKGTHCPAVFPESPATRKSAPGNPLTPGLRTVTAG</sequence>
<feature type="signal peptide" evidence="4">
    <location>
        <begin position="1"/>
        <end position="28"/>
    </location>
</feature>
<evidence type="ECO:0000256" key="4">
    <source>
        <dbReference type="SAM" id="SignalP"/>
    </source>
</evidence>
<dbReference type="InterPro" id="IPR051601">
    <property type="entry name" value="Serine_prot/Carboxylest_S33"/>
</dbReference>
<comment type="similarity">
    <text evidence="1">Belongs to the peptidase S33 family.</text>
</comment>
<dbReference type="InterPro" id="IPR013595">
    <property type="entry name" value="Pept_S33_TAP-like_C"/>
</dbReference>
<feature type="chain" id="PRO_5011635431" evidence="4">
    <location>
        <begin position="29"/>
        <end position="512"/>
    </location>
</feature>
<evidence type="ECO:0000256" key="2">
    <source>
        <dbReference type="ARBA" id="ARBA00022801"/>
    </source>
</evidence>
<evidence type="ECO:0000259" key="6">
    <source>
        <dbReference type="Pfam" id="PF08386"/>
    </source>
</evidence>
<dbReference type="Pfam" id="PF08386">
    <property type="entry name" value="Abhydrolase_4"/>
    <property type="match status" value="1"/>
</dbReference>
<dbReference type="AlphaFoldDB" id="A0A1I2GWF6"/>
<name>A0A1I2GWF6_9ACTN</name>
<proteinExistence type="inferred from homology"/>
<dbReference type="SUPFAM" id="SSF53474">
    <property type="entry name" value="alpha/beta-Hydrolases"/>
    <property type="match status" value="1"/>
</dbReference>
<organism evidence="7 8">
    <name type="scientific">Actinoplanes philippinensis</name>
    <dbReference type="NCBI Taxonomy" id="35752"/>
    <lineage>
        <taxon>Bacteria</taxon>
        <taxon>Bacillati</taxon>
        <taxon>Actinomycetota</taxon>
        <taxon>Actinomycetes</taxon>
        <taxon>Micromonosporales</taxon>
        <taxon>Micromonosporaceae</taxon>
        <taxon>Actinoplanes</taxon>
    </lineage>
</organism>
<evidence type="ECO:0000313" key="7">
    <source>
        <dbReference type="EMBL" id="SFF21483.1"/>
    </source>
</evidence>
<evidence type="ECO:0000256" key="1">
    <source>
        <dbReference type="ARBA" id="ARBA00010088"/>
    </source>
</evidence>